<proteinExistence type="predicted"/>
<name>A0A075AVE8_ROZAC</name>
<dbReference type="Gene3D" id="1.10.150.50">
    <property type="entry name" value="Transcription Factor, Ets-1"/>
    <property type="match status" value="1"/>
</dbReference>
<reference evidence="3" key="3">
    <citation type="submission" date="2018-08" db="EMBL/GenBank/DDBJ databases">
        <title>Leveraging single-cell genomics to expand the Fungal Tree of Life.</title>
        <authorList>
            <consortium name="DOE Joint Genome Institute"/>
            <person name="Ahrendt S.R."/>
            <person name="Quandt C.A."/>
            <person name="Ciobanu D."/>
            <person name="Clum A."/>
            <person name="Salamov A."/>
            <person name="Andreopoulos B."/>
            <person name="Cheng J.-F."/>
            <person name="Woyke T."/>
            <person name="Pelin A."/>
            <person name="Henrissat B."/>
            <person name="Reynolds N."/>
            <person name="Benny G.L."/>
            <person name="Smith M.E."/>
            <person name="James T.Y."/>
            <person name="Grigoriev I.V."/>
        </authorList>
    </citation>
    <scope>NUCLEOTIDE SEQUENCE</scope>
    <source>
        <strain evidence="3">CSF55</strain>
    </source>
</reference>
<dbReference type="Proteomes" id="UP000030755">
    <property type="component" value="Unassembled WGS sequence"/>
</dbReference>
<dbReference type="HOGENOM" id="CLU_2575211_0_0_1"/>
<dbReference type="Pfam" id="PF00536">
    <property type="entry name" value="SAM_1"/>
    <property type="match status" value="1"/>
</dbReference>
<dbReference type="PROSITE" id="PS50105">
    <property type="entry name" value="SAM_DOMAIN"/>
    <property type="match status" value="1"/>
</dbReference>
<organism evidence="2 4">
    <name type="scientific">Rozella allomycis (strain CSF55)</name>
    <dbReference type="NCBI Taxonomy" id="988480"/>
    <lineage>
        <taxon>Eukaryota</taxon>
        <taxon>Fungi</taxon>
        <taxon>Fungi incertae sedis</taxon>
        <taxon>Cryptomycota</taxon>
        <taxon>Cryptomycota incertae sedis</taxon>
        <taxon>Rozella</taxon>
    </lineage>
</organism>
<dbReference type="AlphaFoldDB" id="A0A075AVE8"/>
<keyword evidence="4" id="KW-1185">Reference proteome</keyword>
<accession>A0A075AVE8</accession>
<dbReference type="InterPro" id="IPR013761">
    <property type="entry name" value="SAM/pointed_sf"/>
</dbReference>
<protein>
    <recommendedName>
        <fullName evidence="1">SAM domain-containing protein</fullName>
    </recommendedName>
</protein>
<dbReference type="Proteomes" id="UP000281549">
    <property type="component" value="Unassembled WGS sequence"/>
</dbReference>
<evidence type="ECO:0000259" key="1">
    <source>
        <dbReference type="PROSITE" id="PS50105"/>
    </source>
</evidence>
<reference evidence="2 4" key="1">
    <citation type="journal article" date="2013" name="Curr. Biol.">
        <title>Shared signatures of parasitism and phylogenomics unite Cryptomycota and microsporidia.</title>
        <authorList>
            <person name="James T.Y."/>
            <person name="Pelin A."/>
            <person name="Bonen L."/>
            <person name="Ahrendt S."/>
            <person name="Sain D."/>
            <person name="Corradi N."/>
            <person name="Stajich J.E."/>
        </authorList>
    </citation>
    <scope>NUCLEOTIDE SEQUENCE [LARGE SCALE GENOMIC DNA]</scope>
    <source>
        <strain evidence="2 4">CSF55</strain>
        <strain evidence="2 4">CSF55</strain>
    </source>
</reference>
<feature type="domain" description="SAM" evidence="1">
    <location>
        <begin position="1"/>
        <end position="39"/>
    </location>
</feature>
<dbReference type="EMBL" id="KE560993">
    <property type="protein sequence ID" value="EPZ34090.1"/>
    <property type="molecule type" value="Genomic_DNA"/>
</dbReference>
<evidence type="ECO:0000313" key="4">
    <source>
        <dbReference type="Proteomes" id="UP000030755"/>
    </source>
</evidence>
<reference evidence="5" key="2">
    <citation type="journal article" date="2018" name="Nat. Microbiol.">
        <title>Leveraging single-cell genomics to expand the fungal tree of life.</title>
        <authorList>
            <person name="Ahrendt S.R."/>
            <person name="Quandt C.A."/>
            <person name="Ciobanu D."/>
            <person name="Clum A."/>
            <person name="Salamov A."/>
            <person name="Andreopoulos B."/>
            <person name="Cheng J.F."/>
            <person name="Woyke T."/>
            <person name="Pelin A."/>
            <person name="Henrissat B."/>
            <person name="Reynolds N.K."/>
            <person name="Benny G.L."/>
            <person name="Smith M.E."/>
            <person name="James T.Y."/>
            <person name="Grigoriev I.V."/>
        </authorList>
    </citation>
    <scope>NUCLEOTIDE SEQUENCE [LARGE SCALE GENOMIC DNA]</scope>
    <source>
        <strain evidence="5">CSF55</strain>
    </source>
</reference>
<sequence length="81" mass="9172">MIDGDVLPYLDYDYLKEIGVSKIGHCARILGEIKHLMADNIVKSKIQKLEHSRPSIPSSQSFRVPLNLSMNETITLTCTKR</sequence>
<evidence type="ECO:0000313" key="2">
    <source>
        <dbReference type="EMBL" id="EPZ34090.1"/>
    </source>
</evidence>
<dbReference type="OrthoDB" id="445896at2759"/>
<evidence type="ECO:0000313" key="3">
    <source>
        <dbReference type="EMBL" id="RKP18976.1"/>
    </source>
</evidence>
<gene>
    <name evidence="2" type="ORF">O9G_003170</name>
    <name evidence="3" type="ORF">ROZALSC1DRAFT_29382</name>
</gene>
<evidence type="ECO:0000313" key="5">
    <source>
        <dbReference type="Proteomes" id="UP000281549"/>
    </source>
</evidence>
<dbReference type="EMBL" id="ML005324">
    <property type="protein sequence ID" value="RKP18976.1"/>
    <property type="molecule type" value="Genomic_DNA"/>
</dbReference>
<dbReference type="SUPFAM" id="SSF47769">
    <property type="entry name" value="SAM/Pointed domain"/>
    <property type="match status" value="1"/>
</dbReference>
<dbReference type="InterPro" id="IPR001660">
    <property type="entry name" value="SAM"/>
</dbReference>